<dbReference type="GO" id="GO:0016491">
    <property type="term" value="F:oxidoreductase activity"/>
    <property type="evidence" value="ECO:0007669"/>
    <property type="project" value="UniProtKB-KW"/>
</dbReference>
<keyword evidence="9" id="KW-1185">Reference proteome</keyword>
<dbReference type="Pfam" id="PF01565">
    <property type="entry name" value="FAD_binding_4"/>
    <property type="match status" value="1"/>
</dbReference>
<dbReference type="InterPro" id="IPR006094">
    <property type="entry name" value="Oxid_FAD_bind_N"/>
</dbReference>
<organism evidence="8 9">
    <name type="scientific">Agromyces atrinae</name>
    <dbReference type="NCBI Taxonomy" id="592376"/>
    <lineage>
        <taxon>Bacteria</taxon>
        <taxon>Bacillati</taxon>
        <taxon>Actinomycetota</taxon>
        <taxon>Actinomycetes</taxon>
        <taxon>Micrococcales</taxon>
        <taxon>Microbacteriaceae</taxon>
        <taxon>Agromyces</taxon>
    </lineage>
</organism>
<evidence type="ECO:0000256" key="5">
    <source>
        <dbReference type="ARBA" id="ARBA00023002"/>
    </source>
</evidence>
<dbReference type="AlphaFoldDB" id="A0A4Q2M8V5"/>
<name>A0A4Q2M8V5_9MICO</name>
<proteinExistence type="inferred from homology"/>
<evidence type="ECO:0000256" key="2">
    <source>
        <dbReference type="ARBA" id="ARBA00005466"/>
    </source>
</evidence>
<dbReference type="EMBL" id="SDPM01000009">
    <property type="protein sequence ID" value="RXZ85520.1"/>
    <property type="molecule type" value="Genomic_DNA"/>
</dbReference>
<keyword evidence="3" id="KW-0285">Flavoprotein</keyword>
<comment type="caution">
    <text evidence="8">The sequence shown here is derived from an EMBL/GenBank/DDBJ whole genome shotgun (WGS) entry which is preliminary data.</text>
</comment>
<accession>A0A4Q2M8V5</accession>
<dbReference type="Gene3D" id="3.30.465.10">
    <property type="match status" value="1"/>
</dbReference>
<comment type="similarity">
    <text evidence="2">Belongs to the oxygen-dependent FAD-linked oxidoreductase family.</text>
</comment>
<dbReference type="PANTHER" id="PTHR42973:SF39">
    <property type="entry name" value="FAD-BINDING PCMH-TYPE DOMAIN-CONTAINING PROTEIN"/>
    <property type="match status" value="1"/>
</dbReference>
<dbReference type="Gene3D" id="3.40.462.20">
    <property type="match status" value="1"/>
</dbReference>
<dbReference type="Gene3D" id="3.30.43.10">
    <property type="entry name" value="Uridine Diphospho-n-acetylenolpyruvylglucosamine Reductase, domain 2"/>
    <property type="match status" value="1"/>
</dbReference>
<dbReference type="InterPro" id="IPR016166">
    <property type="entry name" value="FAD-bd_PCMH"/>
</dbReference>
<dbReference type="PANTHER" id="PTHR42973">
    <property type="entry name" value="BINDING OXIDOREDUCTASE, PUTATIVE (AFU_ORTHOLOGUE AFUA_1G17690)-RELATED"/>
    <property type="match status" value="1"/>
</dbReference>
<feature type="region of interest" description="Disordered" evidence="6">
    <location>
        <begin position="1"/>
        <end position="51"/>
    </location>
</feature>
<evidence type="ECO:0000313" key="8">
    <source>
        <dbReference type="EMBL" id="RXZ85520.1"/>
    </source>
</evidence>
<comment type="cofactor">
    <cofactor evidence="1">
        <name>FAD</name>
        <dbReference type="ChEBI" id="CHEBI:57692"/>
    </cofactor>
</comment>
<evidence type="ECO:0000313" key="9">
    <source>
        <dbReference type="Proteomes" id="UP000292686"/>
    </source>
</evidence>
<keyword evidence="4" id="KW-0274">FAD</keyword>
<gene>
    <name evidence="8" type="ORF">ESP50_15075</name>
</gene>
<reference evidence="8 9" key="1">
    <citation type="submission" date="2019-01" db="EMBL/GenBank/DDBJ databases">
        <title>Agromyces.</title>
        <authorList>
            <person name="Li J."/>
        </authorList>
    </citation>
    <scope>NUCLEOTIDE SEQUENCE [LARGE SCALE GENOMIC DNA]</scope>
    <source>
        <strain evidence="8 9">DSM 23870</strain>
    </source>
</reference>
<evidence type="ECO:0000259" key="7">
    <source>
        <dbReference type="PROSITE" id="PS51387"/>
    </source>
</evidence>
<dbReference type="OrthoDB" id="9775082at2"/>
<dbReference type="PROSITE" id="PS51387">
    <property type="entry name" value="FAD_PCMH"/>
    <property type="match status" value="1"/>
</dbReference>
<dbReference type="InterPro" id="IPR036318">
    <property type="entry name" value="FAD-bd_PCMH-like_sf"/>
</dbReference>
<dbReference type="SUPFAM" id="SSF56176">
    <property type="entry name" value="FAD-binding/transporter-associated domain-like"/>
    <property type="match status" value="1"/>
</dbReference>
<protein>
    <submittedName>
        <fullName evidence="8">FAD-binding oxidoreductase</fullName>
    </submittedName>
</protein>
<keyword evidence="5" id="KW-0560">Oxidoreductase</keyword>
<dbReference type="Proteomes" id="UP000292686">
    <property type="component" value="Unassembled WGS sequence"/>
</dbReference>
<dbReference type="InterPro" id="IPR016169">
    <property type="entry name" value="FAD-bd_PCMH_sub2"/>
</dbReference>
<sequence>MSAVSRSSQVSSSIVFAPKTPRRAAPRDQEARSAMGQAYRPGRAPTPGSLATSVAGSTVSCVTTTSLSSLASRVSGPVVLPADPSYDEARRAWNLSVDQRPDAIVTPLDIDDIREVVVTAAALGLGVAVQPNGHGSGDDLVGTILVRTSAFGELTIDGARRRARVGAGVNWGPVLRALDGTGLIALAGSNPEVNVVGYTINGGHSMFARSFGLAAHAVTAVEYVDAEGRFLRADDASDADLLWAVRGGGGFFGVITAIEFDLFPAGELFGGKLVYPVVAAEAVVAAAFELAASDLSLAIDVGLMNFPDSPVVPEPLRGQTIASIDVLAHGQTSRAEEVVRRLHTVGPVVSDSTATFSIGSLPAIAGEPTDPMPTIDWSTTLASLDRSTAEPLVAAFRDAGPVLTRVGTRALGGAVATADPDRGAIGALAAEGIIGAGIIAFDPAIAAEAPAVFAPLDAFAASRRGDRTIPTFLNGGEPLSTAYDVATIDRLQQIRRRLDPGEIFRSNHPVR</sequence>
<dbReference type="InterPro" id="IPR050416">
    <property type="entry name" value="FAD-linked_Oxidoreductase"/>
</dbReference>
<dbReference type="InterPro" id="IPR016167">
    <property type="entry name" value="FAD-bd_PCMH_sub1"/>
</dbReference>
<dbReference type="GO" id="GO:0071949">
    <property type="term" value="F:FAD binding"/>
    <property type="evidence" value="ECO:0007669"/>
    <property type="project" value="InterPro"/>
</dbReference>
<evidence type="ECO:0000256" key="3">
    <source>
        <dbReference type="ARBA" id="ARBA00022630"/>
    </source>
</evidence>
<evidence type="ECO:0000256" key="4">
    <source>
        <dbReference type="ARBA" id="ARBA00022827"/>
    </source>
</evidence>
<feature type="domain" description="FAD-binding PCMH-type" evidence="7">
    <location>
        <begin position="97"/>
        <end position="265"/>
    </location>
</feature>
<feature type="compositionally biased region" description="Low complexity" evidence="6">
    <location>
        <begin position="1"/>
        <end position="15"/>
    </location>
</feature>
<evidence type="ECO:0000256" key="6">
    <source>
        <dbReference type="SAM" id="MobiDB-lite"/>
    </source>
</evidence>
<evidence type="ECO:0000256" key="1">
    <source>
        <dbReference type="ARBA" id="ARBA00001974"/>
    </source>
</evidence>